<protein>
    <recommendedName>
        <fullName evidence="4">Carboxypeptidase regulatory-like domain-containing protein</fullName>
    </recommendedName>
</protein>
<dbReference type="AlphaFoldDB" id="A0A1P8WNE3"/>
<evidence type="ECO:0000313" key="2">
    <source>
        <dbReference type="EMBL" id="APZ95584.1"/>
    </source>
</evidence>
<dbReference type="STRING" id="1891926.Fuma_05243"/>
<gene>
    <name evidence="2" type="ORF">Fuma_05243</name>
</gene>
<keyword evidence="3" id="KW-1185">Reference proteome</keyword>
<name>A0A1P8WNE3_9PLAN</name>
<dbReference type="PROSITE" id="PS51257">
    <property type="entry name" value="PROKAR_LIPOPROTEIN"/>
    <property type="match status" value="1"/>
</dbReference>
<dbReference type="KEGG" id="fmr:Fuma_05243"/>
<dbReference type="Proteomes" id="UP000187735">
    <property type="component" value="Chromosome"/>
</dbReference>
<dbReference type="OrthoDB" id="278041at2"/>
<sequence length="146" mass="14965">MLAKLKRVLGGAVLLGVIGCGSENTAPVSGMVSLDGQPVYPARVMFTPMADKGETEAGVAASALTEADGTYVIPAAAIGKNAVGVMMLPADRDSEEAEDEERPPAVGKPDKSSYDVASGENTIDIKLASLPPAGKPGRRAHDDDDD</sequence>
<dbReference type="RefSeq" id="WP_077026729.1">
    <property type="nucleotide sequence ID" value="NZ_CP017641.1"/>
</dbReference>
<accession>A0A1P8WNE3</accession>
<evidence type="ECO:0008006" key="4">
    <source>
        <dbReference type="Google" id="ProtNLM"/>
    </source>
</evidence>
<dbReference type="EMBL" id="CP017641">
    <property type="protein sequence ID" value="APZ95584.1"/>
    <property type="molecule type" value="Genomic_DNA"/>
</dbReference>
<proteinExistence type="predicted"/>
<organism evidence="2 3">
    <name type="scientific">Fuerstiella marisgermanici</name>
    <dbReference type="NCBI Taxonomy" id="1891926"/>
    <lineage>
        <taxon>Bacteria</taxon>
        <taxon>Pseudomonadati</taxon>
        <taxon>Planctomycetota</taxon>
        <taxon>Planctomycetia</taxon>
        <taxon>Planctomycetales</taxon>
        <taxon>Planctomycetaceae</taxon>
        <taxon>Fuerstiella</taxon>
    </lineage>
</organism>
<feature type="region of interest" description="Disordered" evidence="1">
    <location>
        <begin position="89"/>
        <end position="146"/>
    </location>
</feature>
<evidence type="ECO:0000313" key="3">
    <source>
        <dbReference type="Proteomes" id="UP000187735"/>
    </source>
</evidence>
<evidence type="ECO:0000256" key="1">
    <source>
        <dbReference type="SAM" id="MobiDB-lite"/>
    </source>
</evidence>
<reference evidence="2 3" key="1">
    <citation type="journal article" date="2016" name="Front. Microbiol.">
        <title>Fuerstia marisgermanicae gen. nov., sp. nov., an Unusual Member of the Phylum Planctomycetes from the German Wadden Sea.</title>
        <authorList>
            <person name="Kohn T."/>
            <person name="Heuer A."/>
            <person name="Jogler M."/>
            <person name="Vollmers J."/>
            <person name="Boedeker C."/>
            <person name="Bunk B."/>
            <person name="Rast P."/>
            <person name="Borchert D."/>
            <person name="Glockner I."/>
            <person name="Freese H.M."/>
            <person name="Klenk H.P."/>
            <person name="Overmann J."/>
            <person name="Kaster A.K."/>
            <person name="Rohde M."/>
            <person name="Wiegand S."/>
            <person name="Jogler C."/>
        </authorList>
    </citation>
    <scope>NUCLEOTIDE SEQUENCE [LARGE SCALE GENOMIC DNA]</scope>
    <source>
        <strain evidence="2 3">NH11</strain>
    </source>
</reference>